<reference evidence="4" key="2">
    <citation type="submission" date="2019-11" db="UniProtKB">
        <authorList>
            <consortium name="WormBaseParasite"/>
        </authorList>
    </citation>
    <scope>IDENTIFICATION</scope>
</reference>
<evidence type="ECO:0000313" key="2">
    <source>
        <dbReference type="EMBL" id="VDD82794.1"/>
    </source>
</evidence>
<accession>A0A0R3UM45</accession>
<dbReference type="InterPro" id="IPR039930">
    <property type="entry name" value="RALGAPB"/>
</dbReference>
<evidence type="ECO:0000313" key="4">
    <source>
        <dbReference type="WBParaSite" id="MCU_006811-RA"/>
    </source>
</evidence>
<dbReference type="EMBL" id="UXSR01005576">
    <property type="protein sequence ID" value="VDD82794.1"/>
    <property type="molecule type" value="Genomic_DNA"/>
</dbReference>
<keyword evidence="3" id="KW-1185">Reference proteome</keyword>
<protein>
    <submittedName>
        <fullName evidence="4">Ral GTPase-activating protein subunit beta</fullName>
    </submittedName>
</protein>
<evidence type="ECO:0000256" key="1">
    <source>
        <dbReference type="SAM" id="MobiDB-lite"/>
    </source>
</evidence>
<evidence type="ECO:0000313" key="3">
    <source>
        <dbReference type="Proteomes" id="UP000267029"/>
    </source>
</evidence>
<dbReference type="Proteomes" id="UP000267029">
    <property type="component" value="Unassembled WGS sequence"/>
</dbReference>
<sequence length="292" mass="32129">MSGDTWDFISTQIKKNIQNERSILSQFPLEAASITAREIVLSLSADCSCKKAVAVAAANATAEPIPASAPASTKRPLGRHGNPSSAVGETKAELPAATDARLKRFTVNLNADTDLQWVMQIINYGLMMPPEHWDIVEHCVHLYCEWLGCLLPAADQKPNLPHALLTYPVVYAKRILFSLCRFFAHRGSQDFPSTGGDGTEVFQLMHEPPREPPDSGCAESVEEIFKSKALWSVTVRHAQAFYWLPKHIKSDHKGVCAKSGQPPDDTTVSPSAERKSVLWLANRSAHNRMSGQ</sequence>
<dbReference type="STRING" id="53468.A0A0R3UM45"/>
<dbReference type="WBParaSite" id="MCU_006811-RA">
    <property type="protein sequence ID" value="MCU_006811-RA"/>
    <property type="gene ID" value="MCU_006811"/>
</dbReference>
<gene>
    <name evidence="2" type="ORF">MCOS_LOCUS8797</name>
</gene>
<organism evidence="4">
    <name type="scientific">Mesocestoides corti</name>
    <name type="common">Flatworm</name>
    <dbReference type="NCBI Taxonomy" id="53468"/>
    <lineage>
        <taxon>Eukaryota</taxon>
        <taxon>Metazoa</taxon>
        <taxon>Spiralia</taxon>
        <taxon>Lophotrochozoa</taxon>
        <taxon>Platyhelminthes</taxon>
        <taxon>Cestoda</taxon>
        <taxon>Eucestoda</taxon>
        <taxon>Cyclophyllidea</taxon>
        <taxon>Mesocestoididae</taxon>
        <taxon>Mesocestoides</taxon>
    </lineage>
</organism>
<proteinExistence type="predicted"/>
<dbReference type="OrthoDB" id="6287652at2759"/>
<dbReference type="PANTHER" id="PTHR21344:SF1">
    <property type="entry name" value="RAL GTPASE-ACTIVATING PROTEIN SUBUNIT BETA"/>
    <property type="match status" value="1"/>
</dbReference>
<dbReference type="AlphaFoldDB" id="A0A0R3UM45"/>
<name>A0A0R3UM45_MESCO</name>
<feature type="region of interest" description="Disordered" evidence="1">
    <location>
        <begin position="66"/>
        <end position="92"/>
    </location>
</feature>
<feature type="region of interest" description="Disordered" evidence="1">
    <location>
        <begin position="254"/>
        <end position="292"/>
    </location>
</feature>
<dbReference type="PANTHER" id="PTHR21344">
    <property type="entry name" value="RAL GTPASE-ACTIVATING PROTEIN SUBUNIT BETA"/>
    <property type="match status" value="1"/>
</dbReference>
<dbReference type="GO" id="GO:0005096">
    <property type="term" value="F:GTPase activator activity"/>
    <property type="evidence" value="ECO:0007669"/>
    <property type="project" value="InterPro"/>
</dbReference>
<reference evidence="2 3" key="1">
    <citation type="submission" date="2018-10" db="EMBL/GenBank/DDBJ databases">
        <authorList>
            <consortium name="Pathogen Informatics"/>
        </authorList>
    </citation>
    <scope>NUCLEOTIDE SEQUENCE [LARGE SCALE GENOMIC DNA]</scope>
</reference>